<dbReference type="PANTHER" id="PTHR35404">
    <property type="entry name" value="TRANSPOSASE OF TN10"/>
    <property type="match status" value="1"/>
</dbReference>
<dbReference type="NCBIfam" id="NF033591">
    <property type="entry name" value="transpos_IS4_2"/>
    <property type="match status" value="1"/>
</dbReference>
<protein>
    <submittedName>
        <fullName evidence="1">IS4 family transposase</fullName>
    </submittedName>
</protein>
<sequence length="239" mass="26720">MKVIDILNNTLANVTKNMHSTRKKSLFSCIESALSGASSTVTSIGRGIRSNAYEKHNIKRADRLLSNKNLNSDSITIYKSIAKTLIAPGSRPIILVDWSDLDPYKCNFLIRATLAMNGRGLTVYEEVHCIKHKEKPQTHKRFLQSLAKVIDASCEPVIVTDAGFKVPWFKQVQAVGWDFVGRTRLPNTYSLDGLNWPSIKSLYEKATTQPKSFSGFITKSNPLAVNLSLYKENLKAEKT</sequence>
<dbReference type="EMBL" id="CP134145">
    <property type="protein sequence ID" value="WNC73795.1"/>
    <property type="molecule type" value="Genomic_DNA"/>
</dbReference>
<accession>A0ABY9TZ00</accession>
<keyword evidence="2" id="KW-1185">Reference proteome</keyword>
<reference evidence="2" key="1">
    <citation type="submission" date="2023-09" db="EMBL/GenBank/DDBJ databases">
        <authorList>
            <person name="Li S."/>
            <person name="Li X."/>
            <person name="Zhang C."/>
            <person name="Zhao Z."/>
        </authorList>
    </citation>
    <scope>NUCLEOTIDE SEQUENCE [LARGE SCALE GENOMIC DNA]</scope>
    <source>
        <strain evidence="2">SQ149</strain>
    </source>
</reference>
<dbReference type="PANTHER" id="PTHR35404:SF8">
    <property type="entry name" value="TRANSPOSASE OF TN10"/>
    <property type="match status" value="1"/>
</dbReference>
<name>A0ABY9TZ00_9GAMM</name>
<dbReference type="Proteomes" id="UP001258994">
    <property type="component" value="Chromosome"/>
</dbReference>
<dbReference type="InterPro" id="IPR012337">
    <property type="entry name" value="RNaseH-like_sf"/>
</dbReference>
<organism evidence="1 2">
    <name type="scientific">Thalassotalea psychrophila</name>
    <dbReference type="NCBI Taxonomy" id="3065647"/>
    <lineage>
        <taxon>Bacteria</taxon>
        <taxon>Pseudomonadati</taxon>
        <taxon>Pseudomonadota</taxon>
        <taxon>Gammaproteobacteria</taxon>
        <taxon>Alteromonadales</taxon>
        <taxon>Colwelliaceae</taxon>
        <taxon>Thalassotalea</taxon>
    </lineage>
</organism>
<evidence type="ECO:0000313" key="2">
    <source>
        <dbReference type="Proteomes" id="UP001258994"/>
    </source>
</evidence>
<dbReference type="InterPro" id="IPR047658">
    <property type="entry name" value="IS4-like_transpos"/>
</dbReference>
<proteinExistence type="predicted"/>
<gene>
    <name evidence="1" type="ORF">RGQ13_07350</name>
</gene>
<dbReference type="SUPFAM" id="SSF53098">
    <property type="entry name" value="Ribonuclease H-like"/>
    <property type="match status" value="1"/>
</dbReference>
<dbReference type="RefSeq" id="WP_348392905.1">
    <property type="nucleotide sequence ID" value="NZ_CP134145.1"/>
</dbReference>
<evidence type="ECO:0000313" key="1">
    <source>
        <dbReference type="EMBL" id="WNC73795.1"/>
    </source>
</evidence>